<sequence length="433" mass="47888">MHWTKASILCLLGGLFLAASNVTAQDNSPYSRYGLGDMNNNQNTINRGMGGVSQAYNDPQSVNYINPASYSNLLLTTLDIGIEGGVKNLTSKDTRFSSGFGTLSYLQLGIPLKKNWGMNIGLRPVTRVSYNILQNTEKTFFDTLKLPVANQYEGNGGLYQVFVGTGVGIGKNLSVGANVGYLFGSIQNSTKAIYPLNNFIFPSRHSTRDTYGSFFYKLGLQYKAKLGDELDLTIGASGSVQQNLTARRETMRETLYYDASSDEYNTQDTAFYEKGAKGKAIYPQELGGGIMLRKEGNWMIGADFTTTQWDQFRSYGVADSAVQNAWKFSLGGQVIPNANGMGGYWGRVTYRLGGYYGRDYVKLNGVDMPIKGFTVGLGLPVRRQAYSYQFTAINIAFEAGQRGDNKTALKEAVYKFSVGFTLNDRWFIKKKYD</sequence>
<dbReference type="EMBL" id="JBEXAC010000002">
    <property type="protein sequence ID" value="MET6999563.1"/>
    <property type="molecule type" value="Genomic_DNA"/>
</dbReference>
<evidence type="ECO:0008006" key="4">
    <source>
        <dbReference type="Google" id="ProtNLM"/>
    </source>
</evidence>
<name>A0ABV2T983_9BACT</name>
<proteinExistence type="predicted"/>
<evidence type="ECO:0000313" key="3">
    <source>
        <dbReference type="Proteomes" id="UP001549749"/>
    </source>
</evidence>
<evidence type="ECO:0000256" key="1">
    <source>
        <dbReference type="SAM" id="SignalP"/>
    </source>
</evidence>
<keyword evidence="3" id="KW-1185">Reference proteome</keyword>
<feature type="signal peptide" evidence="1">
    <location>
        <begin position="1"/>
        <end position="24"/>
    </location>
</feature>
<organism evidence="2 3">
    <name type="scientific">Chitinophaga defluvii</name>
    <dbReference type="NCBI Taxonomy" id="3163343"/>
    <lineage>
        <taxon>Bacteria</taxon>
        <taxon>Pseudomonadati</taxon>
        <taxon>Bacteroidota</taxon>
        <taxon>Chitinophagia</taxon>
        <taxon>Chitinophagales</taxon>
        <taxon>Chitinophagaceae</taxon>
        <taxon>Chitinophaga</taxon>
    </lineage>
</organism>
<evidence type="ECO:0000313" key="2">
    <source>
        <dbReference type="EMBL" id="MET6999563.1"/>
    </source>
</evidence>
<dbReference type="Gene3D" id="2.40.160.60">
    <property type="entry name" value="Outer membrane protein transport protein (OMPP1/FadL/TodX)"/>
    <property type="match status" value="1"/>
</dbReference>
<feature type="chain" id="PRO_5047065279" description="Long-subunit fatty acid transport protein" evidence="1">
    <location>
        <begin position="25"/>
        <end position="433"/>
    </location>
</feature>
<dbReference type="Proteomes" id="UP001549749">
    <property type="component" value="Unassembled WGS sequence"/>
</dbReference>
<protein>
    <recommendedName>
        <fullName evidence="4">Long-subunit fatty acid transport protein</fullName>
    </recommendedName>
</protein>
<dbReference type="SUPFAM" id="SSF56935">
    <property type="entry name" value="Porins"/>
    <property type="match status" value="1"/>
</dbReference>
<keyword evidence="1" id="KW-0732">Signal</keyword>
<dbReference type="RefSeq" id="WP_354662127.1">
    <property type="nucleotide sequence ID" value="NZ_JBEXAC010000002.1"/>
</dbReference>
<reference evidence="2 3" key="1">
    <citation type="submission" date="2024-06" db="EMBL/GenBank/DDBJ databases">
        <title>Chitinophaga defluvii sp. nov., isolated from municipal sewage.</title>
        <authorList>
            <person name="Zhang L."/>
        </authorList>
    </citation>
    <scope>NUCLEOTIDE SEQUENCE [LARGE SCALE GENOMIC DNA]</scope>
    <source>
        <strain evidence="2 3">H8</strain>
    </source>
</reference>
<comment type="caution">
    <text evidence="2">The sequence shown here is derived from an EMBL/GenBank/DDBJ whole genome shotgun (WGS) entry which is preliminary data.</text>
</comment>
<gene>
    <name evidence="2" type="ORF">ABR189_19400</name>
</gene>
<accession>A0ABV2T983</accession>